<evidence type="ECO:0000313" key="5">
    <source>
        <dbReference type="Proteomes" id="UP001139157"/>
    </source>
</evidence>
<dbReference type="Pfam" id="PF01596">
    <property type="entry name" value="Methyltransf_3"/>
    <property type="match status" value="1"/>
</dbReference>
<proteinExistence type="predicted"/>
<keyword evidence="2" id="KW-0808">Transferase</keyword>
<dbReference type="RefSeq" id="WP_251909185.1">
    <property type="nucleotide sequence ID" value="NZ_JAMRXG010000001.1"/>
</dbReference>
<dbReference type="PANTHER" id="PTHR43836:SF2">
    <property type="entry name" value="CATECHOL O-METHYLTRANSFERASE 1-RELATED"/>
    <property type="match status" value="1"/>
</dbReference>
<dbReference type="InterPro" id="IPR002935">
    <property type="entry name" value="SAM_O-MeTrfase"/>
</dbReference>
<dbReference type="Proteomes" id="UP001139157">
    <property type="component" value="Unassembled WGS sequence"/>
</dbReference>
<organism evidence="4 5">
    <name type="scientific">Nocardia pulmonis</name>
    <dbReference type="NCBI Taxonomy" id="2951408"/>
    <lineage>
        <taxon>Bacteria</taxon>
        <taxon>Bacillati</taxon>
        <taxon>Actinomycetota</taxon>
        <taxon>Actinomycetes</taxon>
        <taxon>Mycobacteriales</taxon>
        <taxon>Nocardiaceae</taxon>
        <taxon>Nocardia</taxon>
    </lineage>
</organism>
<sequence length="258" mass="28288">MGGTGIGARLRDRVPFARWSWVRMGLGLPNFQRTGQVGDGREAALRDHVLAHAEPGDPDDVLATIDDFARNRCMLVTVGDEKGLILDAAVRRAQPRQALELGTYCGYSAVRIARAMPPGARLVSVEFSAANAEIARAILDHAGLRQRVDVVVGRIGDGGKTLRRLAVDHGFGFGTLDFVFLDHTKTSYLPDLRTLLATGWLHAGTVVVADNMRLPGAPDYLRYMREHEGASWHTVDHPAHVEYQSLLKDLVLESEYLG</sequence>
<name>A0A9X2E1V6_9NOCA</name>
<evidence type="ECO:0000256" key="1">
    <source>
        <dbReference type="ARBA" id="ARBA00022603"/>
    </source>
</evidence>
<dbReference type="SUPFAM" id="SSF53335">
    <property type="entry name" value="S-adenosyl-L-methionine-dependent methyltransferases"/>
    <property type="match status" value="1"/>
</dbReference>
<dbReference type="PANTHER" id="PTHR43836">
    <property type="entry name" value="CATECHOL O-METHYLTRANSFERASE 1-RELATED"/>
    <property type="match status" value="1"/>
</dbReference>
<dbReference type="PROSITE" id="PS51682">
    <property type="entry name" value="SAM_OMT_I"/>
    <property type="match status" value="1"/>
</dbReference>
<accession>A0A9X2E1V6</accession>
<reference evidence="4" key="1">
    <citation type="submission" date="2022-06" db="EMBL/GenBank/DDBJ databases">
        <title>Novel species in genus nocardia.</title>
        <authorList>
            <person name="Li F."/>
        </authorList>
    </citation>
    <scope>NUCLEOTIDE SEQUENCE</scope>
    <source>
        <strain evidence="4">CDC141</strain>
    </source>
</reference>
<dbReference type="AlphaFoldDB" id="A0A9X2E1V6"/>
<dbReference type="Gene3D" id="3.40.50.150">
    <property type="entry name" value="Vaccinia Virus protein VP39"/>
    <property type="match status" value="1"/>
</dbReference>
<evidence type="ECO:0000256" key="2">
    <source>
        <dbReference type="ARBA" id="ARBA00022679"/>
    </source>
</evidence>
<dbReference type="EMBL" id="JAMRXG010000001">
    <property type="protein sequence ID" value="MCM6772324.1"/>
    <property type="molecule type" value="Genomic_DNA"/>
</dbReference>
<keyword evidence="5" id="KW-1185">Reference proteome</keyword>
<dbReference type="GO" id="GO:0032259">
    <property type="term" value="P:methylation"/>
    <property type="evidence" value="ECO:0007669"/>
    <property type="project" value="UniProtKB-KW"/>
</dbReference>
<keyword evidence="3" id="KW-0949">S-adenosyl-L-methionine</keyword>
<gene>
    <name evidence="4" type="ORF">NDR86_02410</name>
</gene>
<evidence type="ECO:0000256" key="3">
    <source>
        <dbReference type="ARBA" id="ARBA00022691"/>
    </source>
</evidence>
<comment type="caution">
    <text evidence="4">The sequence shown here is derived from an EMBL/GenBank/DDBJ whole genome shotgun (WGS) entry which is preliminary data.</text>
</comment>
<dbReference type="InterPro" id="IPR029063">
    <property type="entry name" value="SAM-dependent_MTases_sf"/>
</dbReference>
<evidence type="ECO:0000313" key="4">
    <source>
        <dbReference type="EMBL" id="MCM6772324.1"/>
    </source>
</evidence>
<keyword evidence="1" id="KW-0489">Methyltransferase</keyword>
<dbReference type="CDD" id="cd02440">
    <property type="entry name" value="AdoMet_MTases"/>
    <property type="match status" value="1"/>
</dbReference>
<dbReference type="GO" id="GO:0008171">
    <property type="term" value="F:O-methyltransferase activity"/>
    <property type="evidence" value="ECO:0007669"/>
    <property type="project" value="InterPro"/>
</dbReference>
<protein>
    <submittedName>
        <fullName evidence="4">O-methyltransferase</fullName>
    </submittedName>
</protein>